<feature type="region of interest" description="Disordered" evidence="1">
    <location>
        <begin position="298"/>
        <end position="340"/>
    </location>
</feature>
<organism evidence="2">
    <name type="scientific">Daucus carota subsp. sativus</name>
    <name type="common">Carrot</name>
    <dbReference type="NCBI Taxonomy" id="79200"/>
    <lineage>
        <taxon>Eukaryota</taxon>
        <taxon>Viridiplantae</taxon>
        <taxon>Streptophyta</taxon>
        <taxon>Embryophyta</taxon>
        <taxon>Tracheophyta</taxon>
        <taxon>Spermatophyta</taxon>
        <taxon>Magnoliopsida</taxon>
        <taxon>eudicotyledons</taxon>
        <taxon>Gunneridae</taxon>
        <taxon>Pentapetalae</taxon>
        <taxon>asterids</taxon>
        <taxon>campanulids</taxon>
        <taxon>Apiales</taxon>
        <taxon>Apiaceae</taxon>
        <taxon>Apioideae</taxon>
        <taxon>Scandiceae</taxon>
        <taxon>Daucinae</taxon>
        <taxon>Daucus</taxon>
        <taxon>Daucus sect. Daucus</taxon>
    </lineage>
</organism>
<evidence type="ECO:0000313" key="2">
    <source>
        <dbReference type="EMBL" id="KZN01047.1"/>
    </source>
</evidence>
<dbReference type="AlphaFoldDB" id="A0A161XWU3"/>
<evidence type="ECO:0000256" key="1">
    <source>
        <dbReference type="SAM" id="MobiDB-lite"/>
    </source>
</evidence>
<feature type="compositionally biased region" description="Basic and acidic residues" evidence="1">
    <location>
        <begin position="172"/>
        <end position="182"/>
    </location>
</feature>
<sequence length="340" mass="38360">MAGDEDNSWRLFTSEDMIQGYKRLKRRKTARTREKVTRRTNSHYATETSIVDNLERDSGAVDMDESPMSAVSYLQDTFQSLQNNNESSKVQDSEIFMTVASNMVNGFLTPMCTPSSVKETCTTNSCKTSLGEHNRPLRTPFADITNTLDRNVAHTSKGRVKEKSKAASLESRNSRDKGKAKEFLTSTHDAGTTNSCKTSLGEHNRPLRTTFADITNTLDRNVAHTRKGRVKEKSKAASLESRNSREKGRAKESNWEHAPLKDWSRNLFAEEFSTNKSTNSVLYDEDLEETRFEAAYFSDDSSSDLDSADADPYVDDEFEDESEVETDSGMSSPLLNKFYF</sequence>
<protein>
    <submittedName>
        <fullName evidence="2">Uncharacterized protein</fullName>
    </submittedName>
</protein>
<feature type="compositionally biased region" description="Basic and acidic residues" evidence="1">
    <location>
        <begin position="242"/>
        <end position="253"/>
    </location>
</feature>
<feature type="region of interest" description="Disordered" evidence="1">
    <location>
        <begin position="222"/>
        <end position="253"/>
    </location>
</feature>
<reference evidence="2" key="1">
    <citation type="journal article" date="2016" name="Nat. Genet.">
        <title>A high-quality carrot genome assembly provides new insights into carotenoid accumulation and asterid genome evolution.</title>
        <authorList>
            <person name="Iorizzo M."/>
            <person name="Ellison S."/>
            <person name="Senalik D."/>
            <person name="Zeng P."/>
            <person name="Satapoomin P."/>
            <person name="Huang J."/>
            <person name="Bowman M."/>
            <person name="Iovene M."/>
            <person name="Sanseverino W."/>
            <person name="Cavagnaro P."/>
            <person name="Yildiz M."/>
            <person name="Macko-Podgorni A."/>
            <person name="Moranska E."/>
            <person name="Grzebelus E."/>
            <person name="Grzebelus D."/>
            <person name="Ashrafi H."/>
            <person name="Zheng Z."/>
            <person name="Cheng S."/>
            <person name="Spooner D."/>
            <person name="Van Deynze A."/>
            <person name="Simon P."/>
        </authorList>
    </citation>
    <scope>NUCLEOTIDE SEQUENCE [LARGE SCALE GENOMIC DNA]</scope>
    <source>
        <tissue evidence="2">Leaf</tissue>
    </source>
</reference>
<feature type="compositionally biased region" description="Basic residues" evidence="1">
    <location>
        <begin position="223"/>
        <end position="232"/>
    </location>
</feature>
<comment type="caution">
    <text evidence="2">The sequence shown here is derived from an EMBL/GenBank/DDBJ whole genome shotgun (WGS) entry which is preliminary data.</text>
</comment>
<dbReference type="Gramene" id="KZN01047">
    <property type="protein sequence ID" value="KZN01047"/>
    <property type="gene ID" value="DCAR_009801"/>
</dbReference>
<proteinExistence type="predicted"/>
<gene>
    <name evidence="2" type="ORF">DCAR_009801</name>
</gene>
<accession>A0A161XWU3</accession>
<dbReference type="EMBL" id="LNRQ01000003">
    <property type="protein sequence ID" value="KZN01047.1"/>
    <property type="molecule type" value="Genomic_DNA"/>
</dbReference>
<feature type="compositionally biased region" description="Acidic residues" evidence="1">
    <location>
        <begin position="301"/>
        <end position="326"/>
    </location>
</feature>
<feature type="region of interest" description="Disordered" evidence="1">
    <location>
        <begin position="145"/>
        <end position="202"/>
    </location>
</feature>
<feature type="compositionally biased region" description="Polar residues" evidence="1">
    <location>
        <begin position="184"/>
        <end position="198"/>
    </location>
</feature>
<name>A0A161XWU3_DAUCS</name>